<evidence type="ECO:0000256" key="1">
    <source>
        <dbReference type="PROSITE-ProRule" id="PRU00047"/>
    </source>
</evidence>
<keyword evidence="1" id="KW-0863">Zinc-finger</keyword>
<dbReference type="AlphaFoldDB" id="A0A8J4VEW8"/>
<gene>
    <name evidence="4" type="ORF">CMV_021626</name>
</gene>
<comment type="caution">
    <text evidence="4">The sequence shown here is derived from an EMBL/GenBank/DDBJ whole genome shotgun (WGS) entry which is preliminary data.</text>
</comment>
<proteinExistence type="predicted"/>
<sequence>MDCEVVSSLEKFKLTKEEEEDIVIANSSSSEIFEECSLSLFGRLLSDRHQNLRALKNTLKAAWKIGSDLRIVEVGNNVIQFKFSSSYQLEWVEKNGPWNFENNLLLLCQWRKGLTSKNICFSHSPFWVQIWGLPFENMAEEIGKNIGSKIGRVLEVDKRAMQAGQAKFLRIRVEVPIDKPLRRGGYVKNEEGGRYWVDFRYERLPVFCYICGVLGHDEKHCPLKPMEQYAERQYGEWLKAGGVFKNGGEKEKVKEKPVAEKESSSSLMEGGEAGEEVGAVRESLPSMVVSDGAGEEAGTEMMMDAAPMGTVRGLVMSNQRGQEEQISRGNSGAEISKVGLDQMAREEQVCFRTGLVKNEAEGNQVVQIEVDNSVGPVISEFKGSSPIN</sequence>
<keyword evidence="1" id="KW-0479">Metal-binding</keyword>
<evidence type="ECO:0000313" key="5">
    <source>
        <dbReference type="Proteomes" id="UP000737018"/>
    </source>
</evidence>
<dbReference type="Pfam" id="PF14111">
    <property type="entry name" value="DUF4283"/>
    <property type="match status" value="1"/>
</dbReference>
<dbReference type="InterPro" id="IPR025558">
    <property type="entry name" value="DUF4283"/>
</dbReference>
<evidence type="ECO:0000313" key="4">
    <source>
        <dbReference type="EMBL" id="KAF3952870.1"/>
    </source>
</evidence>
<name>A0A8J4VEW8_9ROSI</name>
<feature type="domain" description="CCHC-type" evidence="3">
    <location>
        <begin position="208"/>
        <end position="222"/>
    </location>
</feature>
<dbReference type="Proteomes" id="UP000737018">
    <property type="component" value="Unassembled WGS sequence"/>
</dbReference>
<dbReference type="GO" id="GO:0008270">
    <property type="term" value="F:zinc ion binding"/>
    <property type="evidence" value="ECO:0007669"/>
    <property type="project" value="UniProtKB-KW"/>
</dbReference>
<dbReference type="InterPro" id="IPR001878">
    <property type="entry name" value="Znf_CCHC"/>
</dbReference>
<dbReference type="EMBL" id="JRKL02004324">
    <property type="protein sequence ID" value="KAF3952870.1"/>
    <property type="molecule type" value="Genomic_DNA"/>
</dbReference>
<dbReference type="InterPro" id="IPR040256">
    <property type="entry name" value="At4g02000-like"/>
</dbReference>
<keyword evidence="5" id="KW-1185">Reference proteome</keyword>
<dbReference type="PANTHER" id="PTHR31286:SF178">
    <property type="entry name" value="DUF4283 DOMAIN-CONTAINING PROTEIN"/>
    <property type="match status" value="1"/>
</dbReference>
<evidence type="ECO:0000256" key="2">
    <source>
        <dbReference type="SAM" id="MobiDB-lite"/>
    </source>
</evidence>
<evidence type="ECO:0000259" key="3">
    <source>
        <dbReference type="PROSITE" id="PS50158"/>
    </source>
</evidence>
<keyword evidence="1" id="KW-0862">Zinc</keyword>
<accession>A0A8J4VEW8</accession>
<feature type="compositionally biased region" description="Basic and acidic residues" evidence="2">
    <location>
        <begin position="249"/>
        <end position="263"/>
    </location>
</feature>
<dbReference type="PROSITE" id="PS50158">
    <property type="entry name" value="ZF_CCHC"/>
    <property type="match status" value="1"/>
</dbReference>
<dbReference type="InterPro" id="IPR025836">
    <property type="entry name" value="Zn_knuckle_CX2CX4HX4C"/>
</dbReference>
<reference evidence="4" key="1">
    <citation type="submission" date="2020-03" db="EMBL/GenBank/DDBJ databases">
        <title>Castanea mollissima Vanexum genome sequencing.</title>
        <authorList>
            <person name="Staton M."/>
        </authorList>
    </citation>
    <scope>NUCLEOTIDE SEQUENCE</scope>
    <source>
        <tissue evidence="4">Leaf</tissue>
    </source>
</reference>
<dbReference type="OrthoDB" id="1938170at2759"/>
<dbReference type="PANTHER" id="PTHR31286">
    <property type="entry name" value="GLYCINE-RICH CELL WALL STRUCTURAL PROTEIN 1.8-LIKE"/>
    <property type="match status" value="1"/>
</dbReference>
<dbReference type="GO" id="GO:0003676">
    <property type="term" value="F:nucleic acid binding"/>
    <property type="evidence" value="ECO:0007669"/>
    <property type="project" value="InterPro"/>
</dbReference>
<organism evidence="4 5">
    <name type="scientific">Castanea mollissima</name>
    <name type="common">Chinese chestnut</name>
    <dbReference type="NCBI Taxonomy" id="60419"/>
    <lineage>
        <taxon>Eukaryota</taxon>
        <taxon>Viridiplantae</taxon>
        <taxon>Streptophyta</taxon>
        <taxon>Embryophyta</taxon>
        <taxon>Tracheophyta</taxon>
        <taxon>Spermatophyta</taxon>
        <taxon>Magnoliopsida</taxon>
        <taxon>eudicotyledons</taxon>
        <taxon>Gunneridae</taxon>
        <taxon>Pentapetalae</taxon>
        <taxon>rosids</taxon>
        <taxon>fabids</taxon>
        <taxon>Fagales</taxon>
        <taxon>Fagaceae</taxon>
        <taxon>Castanea</taxon>
    </lineage>
</organism>
<protein>
    <recommendedName>
        <fullName evidence="3">CCHC-type domain-containing protein</fullName>
    </recommendedName>
</protein>
<feature type="region of interest" description="Disordered" evidence="2">
    <location>
        <begin position="249"/>
        <end position="275"/>
    </location>
</feature>
<dbReference type="Pfam" id="PF14392">
    <property type="entry name" value="zf-CCHC_4"/>
    <property type="match status" value="1"/>
</dbReference>